<protein>
    <submittedName>
        <fullName evidence="1">Uncharacterized protein</fullName>
    </submittedName>
</protein>
<dbReference type="EMBL" id="BK015895">
    <property type="protein sequence ID" value="DAD72180.1"/>
    <property type="molecule type" value="Genomic_DNA"/>
</dbReference>
<sequence>MADLHIDTSNVTLMGEFKSAIEDYVQKYIQGYVDKVMVGRHSTLKNSSWDFSGDKNDTIRNISIPFDKSKEHCGVINIKLSDQTTNDPKSQIFFWYDGNKLNSLFNPLIHTNSYGSQKVQQVDLMGDTICIKVSNSGNPYALSYDSASFSVDYHIW</sequence>
<proteinExistence type="predicted"/>
<reference evidence="1" key="1">
    <citation type="journal article" date="2021" name="Proc. Natl. Acad. Sci. U.S.A.">
        <title>A Catalog of Tens of Thousands of Viruses from Human Metagenomes Reveals Hidden Associations with Chronic Diseases.</title>
        <authorList>
            <person name="Tisza M.J."/>
            <person name="Buck C.B."/>
        </authorList>
    </citation>
    <scope>NUCLEOTIDE SEQUENCE</scope>
    <source>
        <strain evidence="1">CtTC45</strain>
    </source>
</reference>
<evidence type="ECO:0000313" key="1">
    <source>
        <dbReference type="EMBL" id="DAD72180.1"/>
    </source>
</evidence>
<organism evidence="1">
    <name type="scientific">Siphoviridae sp. ctTC45</name>
    <dbReference type="NCBI Taxonomy" id="2827573"/>
    <lineage>
        <taxon>Viruses</taxon>
        <taxon>Duplodnaviria</taxon>
        <taxon>Heunggongvirae</taxon>
        <taxon>Uroviricota</taxon>
        <taxon>Caudoviricetes</taxon>
    </lineage>
</organism>
<name>A0A8S5LQ67_9CAUD</name>
<accession>A0A8S5LQ67</accession>